<feature type="region of interest" description="Disordered" evidence="4">
    <location>
        <begin position="1029"/>
        <end position="1050"/>
    </location>
</feature>
<name>A0A8X7TUY7_BRACI</name>
<protein>
    <recommendedName>
        <fullName evidence="7">Filament-like plant protein 6</fullName>
    </recommendedName>
</protein>
<feature type="compositionally biased region" description="Basic and acidic residues" evidence="4">
    <location>
        <begin position="485"/>
        <end position="496"/>
    </location>
</feature>
<feature type="compositionally biased region" description="Low complexity" evidence="4">
    <location>
        <begin position="364"/>
        <end position="375"/>
    </location>
</feature>
<feature type="compositionally biased region" description="Low complexity" evidence="4">
    <location>
        <begin position="468"/>
        <end position="477"/>
    </location>
</feature>
<proteinExistence type="inferred from homology"/>
<dbReference type="AlphaFoldDB" id="A0A8X7TUY7"/>
<dbReference type="PANTHER" id="PTHR31580">
    <property type="entry name" value="FILAMENT-LIKE PLANT PROTEIN 4"/>
    <property type="match status" value="1"/>
</dbReference>
<dbReference type="Proteomes" id="UP000886595">
    <property type="component" value="Unassembled WGS sequence"/>
</dbReference>
<organism evidence="5 6">
    <name type="scientific">Brassica carinata</name>
    <name type="common">Ethiopian mustard</name>
    <name type="synonym">Abyssinian cabbage</name>
    <dbReference type="NCBI Taxonomy" id="52824"/>
    <lineage>
        <taxon>Eukaryota</taxon>
        <taxon>Viridiplantae</taxon>
        <taxon>Streptophyta</taxon>
        <taxon>Embryophyta</taxon>
        <taxon>Tracheophyta</taxon>
        <taxon>Spermatophyta</taxon>
        <taxon>Magnoliopsida</taxon>
        <taxon>eudicotyledons</taxon>
        <taxon>Gunneridae</taxon>
        <taxon>Pentapetalae</taxon>
        <taxon>rosids</taxon>
        <taxon>malvids</taxon>
        <taxon>Brassicales</taxon>
        <taxon>Brassicaceae</taxon>
        <taxon>Brassiceae</taxon>
        <taxon>Brassica</taxon>
    </lineage>
</organism>
<accession>A0A8X7TUY7</accession>
<reference evidence="5 6" key="1">
    <citation type="submission" date="2020-02" db="EMBL/GenBank/DDBJ databases">
        <authorList>
            <person name="Ma Q."/>
            <person name="Huang Y."/>
            <person name="Song X."/>
            <person name="Pei D."/>
        </authorList>
    </citation>
    <scope>NUCLEOTIDE SEQUENCE [LARGE SCALE GENOMIC DNA]</scope>
    <source>
        <strain evidence="5">Sxm20200214</strain>
        <tissue evidence="5">Leaf</tissue>
    </source>
</reference>
<feature type="coiled-coil region" evidence="3">
    <location>
        <begin position="205"/>
        <end position="281"/>
    </location>
</feature>
<evidence type="ECO:0000256" key="3">
    <source>
        <dbReference type="SAM" id="Coils"/>
    </source>
</evidence>
<feature type="compositionally biased region" description="Low complexity" evidence="4">
    <location>
        <begin position="1154"/>
        <end position="1169"/>
    </location>
</feature>
<feature type="compositionally biased region" description="Polar residues" evidence="4">
    <location>
        <begin position="445"/>
        <end position="461"/>
    </location>
</feature>
<feature type="compositionally biased region" description="Polar residues" evidence="4">
    <location>
        <begin position="1141"/>
        <end position="1153"/>
    </location>
</feature>
<feature type="compositionally biased region" description="Basic residues" evidence="4">
    <location>
        <begin position="1"/>
        <end position="12"/>
    </location>
</feature>
<feature type="region of interest" description="Disordered" evidence="4">
    <location>
        <begin position="1098"/>
        <end position="1119"/>
    </location>
</feature>
<evidence type="ECO:0000256" key="2">
    <source>
        <dbReference type="ARBA" id="ARBA00023054"/>
    </source>
</evidence>
<feature type="region of interest" description="Disordered" evidence="4">
    <location>
        <begin position="1136"/>
        <end position="1190"/>
    </location>
</feature>
<feature type="region of interest" description="Disordered" evidence="4">
    <location>
        <begin position="1"/>
        <end position="33"/>
    </location>
</feature>
<feature type="compositionally biased region" description="Polar residues" evidence="4">
    <location>
        <begin position="376"/>
        <end position="390"/>
    </location>
</feature>
<feature type="coiled-coil region" evidence="3">
    <location>
        <begin position="737"/>
        <end position="841"/>
    </location>
</feature>
<sequence length="1190" mass="134316">MDRRSWPWKKKPSDKTTLVLESADTSHPQVEKKQDVVKKPKYVQISVEQYTHLTTLEEQIKTYDVQIKSYESQVEAYEERVKSFEEQIEAYDEKVQSYAEQVETLNEEKEDLSEKLTAANEEIDTKEALVKQHCKVAEDAVAGWEKADAEALTLKNTLESVTLSKLTAEDRAAHLDGALKECMRQIRSLKKDHEVNLHDLALSKSKEIEKLTMEFEKRISEYEQELLRSGADSDALSRTLQERSNMLVKISEEKARADAEIETLKSNLEMCEREIKSLKYEVHVVSRELEIRNEEKNMCIRSAEVANKQHLEGVKKIAKLEGECQRLRSLVRKKLPGPAALAQMKLEVESLGVGGDTRVKRSPSKASSPGKSPRGYSSSGSEFSVDTSQKVQKENEFLTERLLAMEEETKMLKEALAKRNNELLESRNVCAQSNSKLQGLEAQLQQINSQKRSNPSSSISVSEDGNDDSGSCSGSLSTNPSQQQSKKEKEMAALERVESVSSHVELMDDFLEMEKLACLPNQSSMDSKDSSGDQESELVNVEAHTKLKDSDKGSPAVMEFRSRLSKVLESVSADAELGKIVEDVKRILQEVNACMDQDKPSDVQVHPEEEAVHQDLKTAVSRIHEFVLLLRKEVRAGEDTVTEGNDFVELIDGFSITYNHVLSGHQNLDDFVSDLANVFNEAMELKVTFKGLASSEVEVVSPDCIDKVAIPESKAVAKEIYENGCVHNEPEVPCDENRVLRYESESTLEEIEELKSEKEKMAADIEELKCQLQESEKMLGEIRSQLDSAQRSNSLADTQLRCMTESYRSLETRAADLEIDVNQLKEKVRSLEDELEDENATTKNLVRGAMNLKNIFKEDEEADNKTKQVMFSLHCQSSCASNVSPRGHQNLDDFVSDLANVFNEAMELKAVAKEIYENGCVHNEPEVPCDENRVLRYESESTLEEIEELKSEKEKMAADIEELKCQLQESEKMLGEIRSQLDSAQRSNSLADTQLRCMTESYRSLETRAADLEIDVNQLKEKVRSLEDELEDEKRNHQESSARCHELEEHIQRSRDTSLVAVEDEEADNKTKQERELTAAAEKLAECQETIFVLGKQLKSLRPPPQRQSESYSEDELGTKNYADLADNWVNEVPRFMESPNCPSDSETSELMTSPSRVGSRLSRSGSSGNPTPEKASRGISRFFSTKSGY</sequence>
<evidence type="ECO:0000313" key="5">
    <source>
        <dbReference type="EMBL" id="KAG2255362.1"/>
    </source>
</evidence>
<evidence type="ECO:0000256" key="1">
    <source>
        <dbReference type="ARBA" id="ARBA00005921"/>
    </source>
</evidence>
<dbReference type="Gene3D" id="1.20.5.340">
    <property type="match status" value="1"/>
</dbReference>
<feature type="region of interest" description="Disordered" evidence="4">
    <location>
        <begin position="445"/>
        <end position="496"/>
    </location>
</feature>
<gene>
    <name evidence="5" type="ORF">Bca52824_074656</name>
</gene>
<keyword evidence="2 3" id="KW-0175">Coiled coil</keyword>
<evidence type="ECO:0000256" key="4">
    <source>
        <dbReference type="SAM" id="MobiDB-lite"/>
    </source>
</evidence>
<dbReference type="OrthoDB" id="1926355at2759"/>
<feature type="region of interest" description="Disordered" evidence="4">
    <location>
        <begin position="354"/>
        <end position="391"/>
    </location>
</feature>
<dbReference type="PANTHER" id="PTHR31580:SF4">
    <property type="entry name" value="FILAMENT-LIKE PLANT PROTEIN 6"/>
    <property type="match status" value="1"/>
</dbReference>
<evidence type="ECO:0000313" key="6">
    <source>
        <dbReference type="Proteomes" id="UP000886595"/>
    </source>
</evidence>
<dbReference type="SUPFAM" id="SSF57997">
    <property type="entry name" value="Tropomyosin"/>
    <property type="match status" value="1"/>
</dbReference>
<comment type="caution">
    <text evidence="5">The sequence shown here is derived from an EMBL/GenBank/DDBJ whole genome shotgun (WGS) entry which is preliminary data.</text>
</comment>
<keyword evidence="6" id="KW-1185">Reference proteome</keyword>
<dbReference type="EMBL" id="JAAMPC010000015">
    <property type="protein sequence ID" value="KAG2255362.1"/>
    <property type="molecule type" value="Genomic_DNA"/>
</dbReference>
<feature type="coiled-coil region" evidence="3">
    <location>
        <begin position="53"/>
        <end position="129"/>
    </location>
</feature>
<dbReference type="InterPro" id="IPR008587">
    <property type="entry name" value="FPP_plant"/>
</dbReference>
<comment type="similarity">
    <text evidence="1">Belongs to the FPP family.</text>
</comment>
<dbReference type="Pfam" id="PF05911">
    <property type="entry name" value="FPP"/>
    <property type="match status" value="2"/>
</dbReference>
<evidence type="ECO:0008006" key="7">
    <source>
        <dbReference type="Google" id="ProtNLM"/>
    </source>
</evidence>